<evidence type="ECO:0000256" key="1">
    <source>
        <dbReference type="ARBA" id="ARBA00018719"/>
    </source>
</evidence>
<sequence length="301" mass="32092">MTDKIYDCVVVGGGPAGLTAAIYLARFRRDFLLIDGGASRASWIPVSHNYPGYPAGIKGKTLLRRMRIQAARYGAEIRDGRVNALFPEEDAFRLETSEGELLARKVILATGVVDNAPPIPGVEEAVSQGLIRVCPICDGFEVTDKRVGIIGEDDHSANEAIFITTYTDQVTLIHVGPPESLSDDMRTKLEARGIGVVEAPMESVVLDNGRIAALCFAGGRPQEFDTVYSALGVTPRTSLAIDAGARLDESGRLYVGDHQETSVPGLYAAGDVVRGLNQITTAEGEAALAATDIHNKLRNGG</sequence>
<dbReference type="InterPro" id="IPR036188">
    <property type="entry name" value="FAD/NAD-bd_sf"/>
</dbReference>
<dbReference type="PRINTS" id="PR00368">
    <property type="entry name" value="FADPNR"/>
</dbReference>
<dbReference type="PANTHER" id="PTHR48105">
    <property type="entry name" value="THIOREDOXIN REDUCTASE 1-RELATED-RELATED"/>
    <property type="match status" value="1"/>
</dbReference>
<protein>
    <recommendedName>
        <fullName evidence="1">Thioredoxin reductase</fullName>
    </recommendedName>
</protein>
<keyword evidence="2" id="KW-0285">Flavoprotein</keyword>
<dbReference type="OrthoDB" id="9786503at2"/>
<dbReference type="AlphaFoldDB" id="A0A328APJ1"/>
<evidence type="ECO:0000313" key="6">
    <source>
        <dbReference type="Proteomes" id="UP000249725"/>
    </source>
</evidence>
<dbReference type="Proteomes" id="UP000249725">
    <property type="component" value="Unassembled WGS sequence"/>
</dbReference>
<comment type="caution">
    <text evidence="5">The sequence shown here is derived from an EMBL/GenBank/DDBJ whole genome shotgun (WGS) entry which is preliminary data.</text>
</comment>
<gene>
    <name evidence="5" type="ORF">DJ018_02835</name>
</gene>
<dbReference type="PRINTS" id="PR00469">
    <property type="entry name" value="PNDRDTASEII"/>
</dbReference>
<dbReference type="EMBL" id="QFYR01000001">
    <property type="protein sequence ID" value="RAK56923.1"/>
    <property type="molecule type" value="Genomic_DNA"/>
</dbReference>
<dbReference type="InterPro" id="IPR050097">
    <property type="entry name" value="Ferredoxin-NADP_redctase_2"/>
</dbReference>
<organism evidence="5 6">
    <name type="scientific">Phenylobacterium deserti</name>
    <dbReference type="NCBI Taxonomy" id="1914756"/>
    <lineage>
        <taxon>Bacteria</taxon>
        <taxon>Pseudomonadati</taxon>
        <taxon>Pseudomonadota</taxon>
        <taxon>Alphaproteobacteria</taxon>
        <taxon>Caulobacterales</taxon>
        <taxon>Caulobacteraceae</taxon>
        <taxon>Phenylobacterium</taxon>
    </lineage>
</organism>
<keyword evidence="6" id="KW-1185">Reference proteome</keyword>
<evidence type="ECO:0000259" key="4">
    <source>
        <dbReference type="Pfam" id="PF07992"/>
    </source>
</evidence>
<dbReference type="RefSeq" id="WP_111513375.1">
    <property type="nucleotide sequence ID" value="NZ_QFYR01000001.1"/>
</dbReference>
<dbReference type="SUPFAM" id="SSF51905">
    <property type="entry name" value="FAD/NAD(P)-binding domain"/>
    <property type="match status" value="1"/>
</dbReference>
<name>A0A328APJ1_9CAUL</name>
<evidence type="ECO:0000256" key="3">
    <source>
        <dbReference type="ARBA" id="ARBA00023002"/>
    </source>
</evidence>
<proteinExistence type="predicted"/>
<feature type="domain" description="FAD/NAD(P)-binding" evidence="4">
    <location>
        <begin position="6"/>
        <end position="286"/>
    </location>
</feature>
<evidence type="ECO:0000256" key="2">
    <source>
        <dbReference type="ARBA" id="ARBA00022630"/>
    </source>
</evidence>
<dbReference type="Gene3D" id="3.50.50.60">
    <property type="entry name" value="FAD/NAD(P)-binding domain"/>
    <property type="match status" value="2"/>
</dbReference>
<accession>A0A328APJ1</accession>
<dbReference type="Pfam" id="PF07992">
    <property type="entry name" value="Pyr_redox_2"/>
    <property type="match status" value="1"/>
</dbReference>
<keyword evidence="3" id="KW-0560">Oxidoreductase</keyword>
<dbReference type="InterPro" id="IPR023753">
    <property type="entry name" value="FAD/NAD-binding_dom"/>
</dbReference>
<evidence type="ECO:0000313" key="5">
    <source>
        <dbReference type="EMBL" id="RAK56923.1"/>
    </source>
</evidence>
<reference evidence="6" key="1">
    <citation type="submission" date="2018-05" db="EMBL/GenBank/DDBJ databases">
        <authorList>
            <person name="Li X."/>
        </authorList>
    </citation>
    <scope>NUCLEOTIDE SEQUENCE [LARGE SCALE GENOMIC DNA]</scope>
    <source>
        <strain evidence="6">YIM 73061</strain>
    </source>
</reference>
<dbReference type="GO" id="GO:0016491">
    <property type="term" value="F:oxidoreductase activity"/>
    <property type="evidence" value="ECO:0007669"/>
    <property type="project" value="UniProtKB-KW"/>
</dbReference>